<evidence type="ECO:0000313" key="3">
    <source>
        <dbReference type="Proteomes" id="UP000059680"/>
    </source>
</evidence>
<gene>
    <name evidence="2" type="ordered locus">Os05g0384025</name>
    <name evidence="2" type="ORF">OSNPB_050384025</name>
</gene>
<feature type="region of interest" description="Disordered" evidence="1">
    <location>
        <begin position="19"/>
        <end position="73"/>
    </location>
</feature>
<reference evidence="2 3" key="3">
    <citation type="journal article" date="2013" name="Rice">
        <title>Improvement of the Oryza sativa Nipponbare reference genome using next generation sequence and optical map data.</title>
        <authorList>
            <person name="Kawahara Y."/>
            <person name="de la Bastide M."/>
            <person name="Hamilton J.P."/>
            <person name="Kanamori H."/>
            <person name="McCombie W.R."/>
            <person name="Ouyang S."/>
            <person name="Schwartz D.C."/>
            <person name="Tanaka T."/>
            <person name="Wu J."/>
            <person name="Zhou S."/>
            <person name="Childs K.L."/>
            <person name="Davidson R.M."/>
            <person name="Lin H."/>
            <person name="Quesada-Ocampo L."/>
            <person name="Vaillancourt B."/>
            <person name="Sakai H."/>
            <person name="Lee S.S."/>
            <person name="Kim J."/>
            <person name="Numa H."/>
            <person name="Itoh T."/>
            <person name="Buell C.R."/>
            <person name="Matsumoto T."/>
        </authorList>
    </citation>
    <scope>NUCLEOTIDE SEQUENCE [LARGE SCALE GENOMIC DNA]</scope>
    <source>
        <strain evidence="3">cv. Nipponbare</strain>
    </source>
</reference>
<name>A0A0P0WLY3_ORYSJ</name>
<dbReference type="PaxDb" id="39947-A0A0P0WLY3"/>
<evidence type="ECO:0000313" key="2">
    <source>
        <dbReference type="EMBL" id="BAS93792.1"/>
    </source>
</evidence>
<dbReference type="InParanoid" id="A0A0P0WLY3"/>
<dbReference type="Proteomes" id="UP000059680">
    <property type="component" value="Chromosome 5"/>
</dbReference>
<accession>A0A0P0WLY3</accession>
<reference evidence="2 3" key="2">
    <citation type="journal article" date="2013" name="Plant Cell Physiol.">
        <title>Rice Annotation Project Database (RAP-DB): an integrative and interactive database for rice genomics.</title>
        <authorList>
            <person name="Sakai H."/>
            <person name="Lee S.S."/>
            <person name="Tanaka T."/>
            <person name="Numa H."/>
            <person name="Kim J."/>
            <person name="Kawahara Y."/>
            <person name="Wakimoto H."/>
            <person name="Yang C.C."/>
            <person name="Iwamoto M."/>
            <person name="Abe T."/>
            <person name="Yamada Y."/>
            <person name="Muto A."/>
            <person name="Inokuchi H."/>
            <person name="Ikemura T."/>
            <person name="Matsumoto T."/>
            <person name="Sasaki T."/>
            <person name="Itoh T."/>
        </authorList>
    </citation>
    <scope>NUCLEOTIDE SEQUENCE [LARGE SCALE GENOMIC DNA]</scope>
    <source>
        <strain evidence="3">cv. Nipponbare</strain>
    </source>
</reference>
<keyword evidence="3" id="KW-1185">Reference proteome</keyword>
<dbReference type="AlphaFoldDB" id="A0A0P0WLY3"/>
<proteinExistence type="predicted"/>
<sequence>MERQAVRCTCLHLSSSRGARTRLPVAAPTTEPIPSRALRQPVERSSTGTTYGADERSSSRGRDAGQSCRGHASGHSMFVQPARLLLLHYWGRDELCPIRIGTNKRGR</sequence>
<organism evidence="2 3">
    <name type="scientific">Oryza sativa subsp. japonica</name>
    <name type="common">Rice</name>
    <dbReference type="NCBI Taxonomy" id="39947"/>
    <lineage>
        <taxon>Eukaryota</taxon>
        <taxon>Viridiplantae</taxon>
        <taxon>Streptophyta</taxon>
        <taxon>Embryophyta</taxon>
        <taxon>Tracheophyta</taxon>
        <taxon>Spermatophyta</taxon>
        <taxon>Magnoliopsida</taxon>
        <taxon>Liliopsida</taxon>
        <taxon>Poales</taxon>
        <taxon>Poaceae</taxon>
        <taxon>BOP clade</taxon>
        <taxon>Oryzoideae</taxon>
        <taxon>Oryzeae</taxon>
        <taxon>Oryzinae</taxon>
        <taxon>Oryza</taxon>
        <taxon>Oryza sativa</taxon>
    </lineage>
</organism>
<feature type="compositionally biased region" description="Basic and acidic residues" evidence="1">
    <location>
        <begin position="53"/>
        <end position="63"/>
    </location>
</feature>
<protein>
    <submittedName>
        <fullName evidence="2">Os05g0384025 protein</fullName>
    </submittedName>
</protein>
<dbReference type="EMBL" id="AP014961">
    <property type="protein sequence ID" value="BAS93792.1"/>
    <property type="molecule type" value="Genomic_DNA"/>
</dbReference>
<evidence type="ECO:0000256" key="1">
    <source>
        <dbReference type="SAM" id="MobiDB-lite"/>
    </source>
</evidence>
<reference evidence="3" key="1">
    <citation type="journal article" date="2005" name="Nature">
        <title>The map-based sequence of the rice genome.</title>
        <authorList>
            <consortium name="International rice genome sequencing project (IRGSP)"/>
            <person name="Matsumoto T."/>
            <person name="Wu J."/>
            <person name="Kanamori H."/>
            <person name="Katayose Y."/>
            <person name="Fujisawa M."/>
            <person name="Namiki N."/>
            <person name="Mizuno H."/>
            <person name="Yamamoto K."/>
            <person name="Antonio B.A."/>
            <person name="Baba T."/>
            <person name="Sakata K."/>
            <person name="Nagamura Y."/>
            <person name="Aoki H."/>
            <person name="Arikawa K."/>
            <person name="Arita K."/>
            <person name="Bito T."/>
            <person name="Chiden Y."/>
            <person name="Fujitsuka N."/>
            <person name="Fukunaka R."/>
            <person name="Hamada M."/>
            <person name="Harada C."/>
            <person name="Hayashi A."/>
            <person name="Hijishita S."/>
            <person name="Honda M."/>
            <person name="Hosokawa S."/>
            <person name="Ichikawa Y."/>
            <person name="Idonuma A."/>
            <person name="Iijima M."/>
            <person name="Ikeda M."/>
            <person name="Ikeno M."/>
            <person name="Ito K."/>
            <person name="Ito S."/>
            <person name="Ito T."/>
            <person name="Ito Y."/>
            <person name="Ito Y."/>
            <person name="Iwabuchi A."/>
            <person name="Kamiya K."/>
            <person name="Karasawa W."/>
            <person name="Kurita K."/>
            <person name="Katagiri S."/>
            <person name="Kikuta A."/>
            <person name="Kobayashi H."/>
            <person name="Kobayashi N."/>
            <person name="Machita K."/>
            <person name="Maehara T."/>
            <person name="Masukawa M."/>
            <person name="Mizubayashi T."/>
            <person name="Mukai Y."/>
            <person name="Nagasaki H."/>
            <person name="Nagata Y."/>
            <person name="Naito S."/>
            <person name="Nakashima M."/>
            <person name="Nakama Y."/>
            <person name="Nakamichi Y."/>
            <person name="Nakamura M."/>
            <person name="Meguro A."/>
            <person name="Negishi M."/>
            <person name="Ohta I."/>
            <person name="Ohta T."/>
            <person name="Okamoto M."/>
            <person name="Ono N."/>
            <person name="Saji S."/>
            <person name="Sakaguchi M."/>
            <person name="Sakai K."/>
            <person name="Shibata M."/>
            <person name="Shimokawa T."/>
            <person name="Song J."/>
            <person name="Takazaki Y."/>
            <person name="Terasawa K."/>
            <person name="Tsugane M."/>
            <person name="Tsuji K."/>
            <person name="Ueda S."/>
            <person name="Waki K."/>
            <person name="Yamagata H."/>
            <person name="Yamamoto M."/>
            <person name="Yamamoto S."/>
            <person name="Yamane H."/>
            <person name="Yoshiki S."/>
            <person name="Yoshihara R."/>
            <person name="Yukawa K."/>
            <person name="Zhong H."/>
            <person name="Yano M."/>
            <person name="Yuan Q."/>
            <person name="Ouyang S."/>
            <person name="Liu J."/>
            <person name="Jones K.M."/>
            <person name="Gansberger K."/>
            <person name="Moffat K."/>
            <person name="Hill J."/>
            <person name="Bera J."/>
            <person name="Fadrosh D."/>
            <person name="Jin S."/>
            <person name="Johri S."/>
            <person name="Kim M."/>
            <person name="Overton L."/>
            <person name="Reardon M."/>
            <person name="Tsitrin T."/>
            <person name="Vuong H."/>
            <person name="Weaver B."/>
            <person name="Ciecko A."/>
            <person name="Tallon L."/>
            <person name="Jackson J."/>
            <person name="Pai G."/>
            <person name="Aken S.V."/>
            <person name="Utterback T."/>
            <person name="Reidmuller S."/>
            <person name="Feldblyum T."/>
            <person name="Hsiao J."/>
            <person name="Zismann V."/>
            <person name="Iobst S."/>
            <person name="de Vazeille A.R."/>
            <person name="Buell C.R."/>
            <person name="Ying K."/>
            <person name="Li Y."/>
            <person name="Lu T."/>
            <person name="Huang Y."/>
            <person name="Zhao Q."/>
            <person name="Feng Q."/>
            <person name="Zhang L."/>
            <person name="Zhu J."/>
            <person name="Weng Q."/>
            <person name="Mu J."/>
            <person name="Lu Y."/>
            <person name="Fan D."/>
            <person name="Liu Y."/>
            <person name="Guan J."/>
            <person name="Zhang Y."/>
            <person name="Yu S."/>
            <person name="Liu X."/>
            <person name="Zhang Y."/>
            <person name="Hong G."/>
            <person name="Han B."/>
            <person name="Choisne N."/>
            <person name="Demange N."/>
            <person name="Orjeda G."/>
            <person name="Samain S."/>
            <person name="Cattolico L."/>
            <person name="Pelletier E."/>
            <person name="Couloux A."/>
            <person name="Segurens B."/>
            <person name="Wincker P."/>
            <person name="D'Hont A."/>
            <person name="Scarpelli C."/>
            <person name="Weissenbach J."/>
            <person name="Salanoubat M."/>
            <person name="Quetier F."/>
            <person name="Yu Y."/>
            <person name="Kim H.R."/>
            <person name="Rambo T."/>
            <person name="Currie J."/>
            <person name="Collura K."/>
            <person name="Luo M."/>
            <person name="Yang T."/>
            <person name="Ammiraju J.S.S."/>
            <person name="Engler F."/>
            <person name="Soderlund C."/>
            <person name="Wing R.A."/>
            <person name="Palmer L.E."/>
            <person name="de la Bastide M."/>
            <person name="Spiegel L."/>
            <person name="Nascimento L."/>
            <person name="Zutavern T."/>
            <person name="O'Shaughnessy A."/>
            <person name="Dike S."/>
            <person name="Dedhia N."/>
            <person name="Preston R."/>
            <person name="Balija V."/>
            <person name="McCombie W.R."/>
            <person name="Chow T."/>
            <person name="Chen H."/>
            <person name="Chung M."/>
            <person name="Chen C."/>
            <person name="Shaw J."/>
            <person name="Wu H."/>
            <person name="Hsiao K."/>
            <person name="Chao Y."/>
            <person name="Chu M."/>
            <person name="Cheng C."/>
            <person name="Hour A."/>
            <person name="Lee P."/>
            <person name="Lin S."/>
            <person name="Lin Y."/>
            <person name="Liou J."/>
            <person name="Liu S."/>
            <person name="Hsing Y."/>
            <person name="Raghuvanshi S."/>
            <person name="Mohanty A."/>
            <person name="Bharti A.K."/>
            <person name="Gaur A."/>
            <person name="Gupta V."/>
            <person name="Kumar D."/>
            <person name="Ravi V."/>
            <person name="Vij S."/>
            <person name="Kapur A."/>
            <person name="Khurana P."/>
            <person name="Khurana P."/>
            <person name="Khurana J.P."/>
            <person name="Tyagi A.K."/>
            <person name="Gaikwad K."/>
            <person name="Singh A."/>
            <person name="Dalal V."/>
            <person name="Srivastava S."/>
            <person name="Dixit A."/>
            <person name="Pal A.K."/>
            <person name="Ghazi I.A."/>
            <person name="Yadav M."/>
            <person name="Pandit A."/>
            <person name="Bhargava A."/>
            <person name="Sureshbabu K."/>
            <person name="Batra K."/>
            <person name="Sharma T.R."/>
            <person name="Mohapatra T."/>
            <person name="Singh N.K."/>
            <person name="Messing J."/>
            <person name="Nelson A.B."/>
            <person name="Fuks G."/>
            <person name="Kavchok S."/>
            <person name="Keizer G."/>
            <person name="Linton E."/>
            <person name="Llaca V."/>
            <person name="Song R."/>
            <person name="Tanyolac B."/>
            <person name="Young S."/>
            <person name="Ho-Il K."/>
            <person name="Hahn J.H."/>
            <person name="Sangsakoo G."/>
            <person name="Vanavichit A."/>
            <person name="de Mattos Luiz.A.T."/>
            <person name="Zimmer P.D."/>
            <person name="Malone G."/>
            <person name="Dellagostin O."/>
            <person name="de Oliveira A.C."/>
            <person name="Bevan M."/>
            <person name="Bancroft I."/>
            <person name="Minx P."/>
            <person name="Cordum H."/>
            <person name="Wilson R."/>
            <person name="Cheng Z."/>
            <person name="Jin W."/>
            <person name="Jiang J."/>
            <person name="Leong S.A."/>
            <person name="Iwama H."/>
            <person name="Gojobori T."/>
            <person name="Itoh T."/>
            <person name="Niimura Y."/>
            <person name="Fujii Y."/>
            <person name="Habara T."/>
            <person name="Sakai H."/>
            <person name="Sato Y."/>
            <person name="Wilson G."/>
            <person name="Kumar K."/>
            <person name="McCouch S."/>
            <person name="Juretic N."/>
            <person name="Hoen D."/>
            <person name="Wright S."/>
            <person name="Bruskiewich R."/>
            <person name="Bureau T."/>
            <person name="Miyao A."/>
            <person name="Hirochika H."/>
            <person name="Nishikawa T."/>
            <person name="Kadowaki K."/>
            <person name="Sugiura M."/>
            <person name="Burr B."/>
            <person name="Sasaki T."/>
        </authorList>
    </citation>
    <scope>NUCLEOTIDE SEQUENCE [LARGE SCALE GENOMIC DNA]</scope>
    <source>
        <strain evidence="3">cv. Nipponbare</strain>
    </source>
</reference>